<accession>A0A919NVC4</accession>
<name>A0A919NVC4_9ACTN</name>
<feature type="region of interest" description="Disordered" evidence="1">
    <location>
        <begin position="1"/>
        <end position="62"/>
    </location>
</feature>
<evidence type="ECO:0000313" key="2">
    <source>
        <dbReference type="EMBL" id="GIF25951.1"/>
    </source>
</evidence>
<feature type="compositionally biased region" description="Low complexity" evidence="1">
    <location>
        <begin position="34"/>
        <end position="46"/>
    </location>
</feature>
<feature type="compositionally biased region" description="Gly residues" evidence="1">
    <location>
        <begin position="23"/>
        <end position="33"/>
    </location>
</feature>
<protein>
    <submittedName>
        <fullName evidence="2">Uncharacterized protein</fullName>
    </submittedName>
</protein>
<proteinExistence type="predicted"/>
<dbReference type="EMBL" id="BOMY01000055">
    <property type="protein sequence ID" value="GIF25951.1"/>
    <property type="molecule type" value="Genomic_DNA"/>
</dbReference>
<keyword evidence="3" id="KW-1185">Reference proteome</keyword>
<evidence type="ECO:0000313" key="3">
    <source>
        <dbReference type="Proteomes" id="UP000623608"/>
    </source>
</evidence>
<gene>
    <name evidence="2" type="ORF">Ate02nite_86810</name>
</gene>
<sequence length="62" mass="5990">MRETRRLPSGPADGTDRRTGHPAGLGGPGGGTGQPRSQGPGQQAGQEAGGAAEGPGAVTTVR</sequence>
<dbReference type="AlphaFoldDB" id="A0A919NVC4"/>
<comment type="caution">
    <text evidence="2">The sequence shown here is derived from an EMBL/GenBank/DDBJ whole genome shotgun (WGS) entry which is preliminary data.</text>
</comment>
<evidence type="ECO:0000256" key="1">
    <source>
        <dbReference type="SAM" id="MobiDB-lite"/>
    </source>
</evidence>
<dbReference type="Proteomes" id="UP000623608">
    <property type="component" value="Unassembled WGS sequence"/>
</dbReference>
<reference evidence="2" key="1">
    <citation type="submission" date="2021-01" db="EMBL/GenBank/DDBJ databases">
        <title>Whole genome shotgun sequence of Actinoplanes tereljensis NBRC 105297.</title>
        <authorList>
            <person name="Komaki H."/>
            <person name="Tamura T."/>
        </authorList>
    </citation>
    <scope>NUCLEOTIDE SEQUENCE</scope>
    <source>
        <strain evidence="2">NBRC 105297</strain>
    </source>
</reference>
<organism evidence="2 3">
    <name type="scientific">Paractinoplanes tereljensis</name>
    <dbReference type="NCBI Taxonomy" id="571912"/>
    <lineage>
        <taxon>Bacteria</taxon>
        <taxon>Bacillati</taxon>
        <taxon>Actinomycetota</taxon>
        <taxon>Actinomycetes</taxon>
        <taxon>Micromonosporales</taxon>
        <taxon>Micromonosporaceae</taxon>
        <taxon>Paractinoplanes</taxon>
    </lineage>
</organism>